<name>A0AAN7NG88_MYCAM</name>
<sequence length="520" mass="57500">MRPPSGHHRRAQLIPDQEGEVPISHYPASWSAHGERSYSPDRGPRPGSSQVQRGRVSKQAGRKPRLWHAIAYPVCCQHGLQHDLSQACPCSSKQRLGTAWGSAEASDYPDLAGRQLDTRQSVPVGTGAKERVHNGLTTLQNVSREPTVHLYSCTSLAHLEAFPHITPCELDKYSVIIHLPREAEAHMTSREYDSKILTKYSSLPNISVGRPPQREMAMEGKSRIPSKVLSTPLSTPELPTDCGDWLADRSPVSSAWTLKKRSYLVDNEEFDLNLEGDKSSLNSKNISKELILLGEIKCSNFWIHATLVQLLLETLSLAYLPQLAKQPQLPQLLLRRLVLQTLHQLHCPSLHTLQHLNVSLVVRGPKLNTVFKVWPHQCQVQADNHAPSPTGHTIPDTSQDAIGFLGHLGTLLAHIQPAVNKHPQVLFPWAAFQPLFPKPVALHGVVVTQVQDLALGLVKPHTIGLGPSIQPVQVPLQSLPTLQQINTPAQFGVICKLTEGALNPLIQIIDKDIKQDRPQN</sequence>
<gene>
    <name evidence="2" type="ORF">QYF61_012000</name>
</gene>
<proteinExistence type="predicted"/>
<feature type="compositionally biased region" description="Basic residues" evidence="1">
    <location>
        <begin position="1"/>
        <end position="11"/>
    </location>
</feature>
<organism evidence="2 3">
    <name type="scientific">Mycteria americana</name>
    <name type="common">Wood stork</name>
    <dbReference type="NCBI Taxonomy" id="33587"/>
    <lineage>
        <taxon>Eukaryota</taxon>
        <taxon>Metazoa</taxon>
        <taxon>Chordata</taxon>
        <taxon>Craniata</taxon>
        <taxon>Vertebrata</taxon>
        <taxon>Euteleostomi</taxon>
        <taxon>Archelosauria</taxon>
        <taxon>Archosauria</taxon>
        <taxon>Dinosauria</taxon>
        <taxon>Saurischia</taxon>
        <taxon>Theropoda</taxon>
        <taxon>Coelurosauria</taxon>
        <taxon>Aves</taxon>
        <taxon>Neognathae</taxon>
        <taxon>Neoaves</taxon>
        <taxon>Aequornithes</taxon>
        <taxon>Ciconiiformes</taxon>
        <taxon>Ciconiidae</taxon>
        <taxon>Mycteria</taxon>
    </lineage>
</organism>
<reference evidence="2 3" key="1">
    <citation type="journal article" date="2023" name="J. Hered.">
        <title>Chromosome-level genome of the wood stork (Mycteria americana) provides insight into avian chromosome evolution.</title>
        <authorList>
            <person name="Flamio R. Jr."/>
            <person name="Ramstad K.M."/>
        </authorList>
    </citation>
    <scope>NUCLEOTIDE SEQUENCE [LARGE SCALE GENOMIC DNA]</scope>
    <source>
        <strain evidence="2">JAX WOST 10</strain>
    </source>
</reference>
<keyword evidence="3" id="KW-1185">Reference proteome</keyword>
<evidence type="ECO:0000313" key="2">
    <source>
        <dbReference type="EMBL" id="KAK4824184.1"/>
    </source>
</evidence>
<feature type="region of interest" description="Disordered" evidence="1">
    <location>
        <begin position="1"/>
        <end position="62"/>
    </location>
</feature>
<evidence type="ECO:0000256" key="1">
    <source>
        <dbReference type="SAM" id="MobiDB-lite"/>
    </source>
</evidence>
<dbReference type="EMBL" id="JAUNZN010000003">
    <property type="protein sequence ID" value="KAK4824184.1"/>
    <property type="molecule type" value="Genomic_DNA"/>
</dbReference>
<dbReference type="AlphaFoldDB" id="A0AAN7NG88"/>
<feature type="compositionally biased region" description="Basic and acidic residues" evidence="1">
    <location>
        <begin position="33"/>
        <end position="44"/>
    </location>
</feature>
<protein>
    <submittedName>
        <fullName evidence="2">Uncharacterized protein</fullName>
    </submittedName>
</protein>
<dbReference type="Proteomes" id="UP001333110">
    <property type="component" value="Unassembled WGS sequence"/>
</dbReference>
<comment type="caution">
    <text evidence="2">The sequence shown here is derived from an EMBL/GenBank/DDBJ whole genome shotgun (WGS) entry which is preliminary data.</text>
</comment>
<evidence type="ECO:0000313" key="3">
    <source>
        <dbReference type="Proteomes" id="UP001333110"/>
    </source>
</evidence>
<accession>A0AAN7NG88</accession>